<feature type="transmembrane region" description="Helical" evidence="1">
    <location>
        <begin position="176"/>
        <end position="193"/>
    </location>
</feature>
<name>A0A158M6B5_9BORD</name>
<feature type="transmembrane region" description="Helical" evidence="1">
    <location>
        <begin position="53"/>
        <end position="72"/>
    </location>
</feature>
<keyword evidence="1" id="KW-1133">Transmembrane helix</keyword>
<feature type="transmembrane region" description="Helical" evidence="1">
    <location>
        <begin position="24"/>
        <end position="41"/>
    </location>
</feature>
<evidence type="ECO:0000313" key="2">
    <source>
        <dbReference type="EMBL" id="KAK97031.1"/>
    </source>
</evidence>
<protein>
    <submittedName>
        <fullName evidence="2">Uncharacterized protein</fullName>
    </submittedName>
</protein>
<dbReference type="PATRIC" id="fig|1331206.3.peg.782"/>
<dbReference type="EMBL" id="JFZZ01000032">
    <property type="protein sequence ID" value="KAK97031.1"/>
    <property type="molecule type" value="Genomic_DNA"/>
</dbReference>
<evidence type="ECO:0000313" key="3">
    <source>
        <dbReference type="Proteomes" id="UP000026682"/>
    </source>
</evidence>
<feature type="transmembrane region" description="Helical" evidence="1">
    <location>
        <begin position="84"/>
        <end position="100"/>
    </location>
</feature>
<keyword evidence="1" id="KW-0472">Membrane</keyword>
<proteinExistence type="predicted"/>
<feature type="transmembrane region" description="Helical" evidence="1">
    <location>
        <begin position="144"/>
        <end position="164"/>
    </location>
</feature>
<evidence type="ECO:0000256" key="1">
    <source>
        <dbReference type="SAM" id="Phobius"/>
    </source>
</evidence>
<organism evidence="2 3">
    <name type="scientific">Bordetella holmesii CDC-H585-BH</name>
    <dbReference type="NCBI Taxonomy" id="1331206"/>
    <lineage>
        <taxon>Bacteria</taxon>
        <taxon>Pseudomonadati</taxon>
        <taxon>Pseudomonadota</taxon>
        <taxon>Betaproteobacteria</taxon>
        <taxon>Burkholderiales</taxon>
        <taxon>Alcaligenaceae</taxon>
        <taxon>Bordetella</taxon>
    </lineage>
</organism>
<accession>A0A158M6B5</accession>
<comment type="caution">
    <text evidence="2">The sequence shown here is derived from an EMBL/GenBank/DDBJ whole genome shotgun (WGS) entry which is preliminary data.</text>
</comment>
<dbReference type="STRING" id="35814.BBB42_11310"/>
<dbReference type="Proteomes" id="UP000026682">
    <property type="component" value="Unassembled WGS sequence"/>
</dbReference>
<feature type="transmembrane region" description="Helical" evidence="1">
    <location>
        <begin position="199"/>
        <end position="217"/>
    </location>
</feature>
<keyword evidence="1" id="KW-0812">Transmembrane</keyword>
<gene>
    <name evidence="2" type="ORF">L497_1608</name>
</gene>
<reference evidence="2 3" key="1">
    <citation type="submission" date="2014-03" db="EMBL/GenBank/DDBJ databases">
        <title>Genome sequence of Bordetella holmseii.</title>
        <authorList>
            <person name="Harvill E."/>
            <person name="Goodfield L.L."/>
            <person name="Ivanov Y."/>
            <person name="Meyer J.A."/>
            <person name="Newth C."/>
            <person name="Cassiday P."/>
            <person name="Tondella M.L."/>
            <person name="Liao P."/>
            <person name="Zimmerman J."/>
            <person name="Meert K."/>
            <person name="Wessel D."/>
            <person name="Berger J."/>
            <person name="Dean J.M."/>
            <person name="Holubkov R."/>
            <person name="Burr J."/>
            <person name="Liu T."/>
            <person name="Brinkac L.M."/>
            <person name="Sanka R."/>
            <person name="Kim M."/>
            <person name="Losada L."/>
        </authorList>
    </citation>
    <scope>NUCLEOTIDE SEQUENCE [LARGE SCALE GENOMIC DNA]</scope>
    <source>
        <strain evidence="2 3">CDC-H585-BH</strain>
    </source>
</reference>
<feature type="transmembrane region" description="Helical" evidence="1">
    <location>
        <begin position="112"/>
        <end position="132"/>
    </location>
</feature>
<sequence length="221" mass="24050">MVVTLLALLVPALALISADGGPAILYLTSFLGLCAWGVNAFTRREPFDFRSLAAVAVALMSPLGAMLITNSVHGAWSSSEQEKLLRFALCVPIAWMLLRARRQWLRNVQWSLIFSAYAGSIMLLAIVGTPGLGRMAVSEFGGKYNAVAFADLTLFFGFASALCLPWSQSTWPRLEAAVKILAVPLSVYAVWVSETRSSWILFGVLGLVIFLVHRGIAWSRA</sequence>
<dbReference type="AlphaFoldDB" id="A0A158M6B5"/>